<evidence type="ECO:0000256" key="13">
    <source>
        <dbReference type="ARBA" id="ARBA00072347"/>
    </source>
</evidence>
<dbReference type="Ensembl" id="ENSSSCT00055010714.1">
    <property type="protein sequence ID" value="ENSSSCP00055008471.1"/>
    <property type="gene ID" value="ENSSSCG00055005446.1"/>
</dbReference>
<evidence type="ECO:0000256" key="1">
    <source>
        <dbReference type="ARBA" id="ARBA00004823"/>
    </source>
</evidence>
<dbReference type="Gene3D" id="2.60.40.10">
    <property type="entry name" value="Immunoglobulins"/>
    <property type="match status" value="1"/>
</dbReference>
<sequence>MKALILVGGYGTRLRPLTLSIPKPLVDFCNKPILLHQVEALASAGVDHVILAVSYMSQMLEKEMKAQEQRLGIRISMSHEEEPLGTAGPLALARDLLSETAEPFFVLNSDVICDFPFQAMVQFHRHHGQEGSILVTKVEEPSKYGVVVCEADTGRIHRFVEKPQVFVSNKINAGMYILSPAVLQRIQLQPTSIEKEIFPVMAKEGQLYAMELQGFWMDIGQPKDFLTGMCLFLQSLRQKQPEQLCSGPGIVGNVLVDPSARIGKNCSIGPNVSLGPGVVVEDGVCIRRCTVLRDAHIRSHSWLESCIVGWRCRVGQWVRMENVTVLGEDVIVNDELYLNGASVLPHKSIVHLDEHAFRGLDTLSRLYLGCNELTSFSFHHLHGLEVTHLRTLDLSSNRLGHIPVPDLAALPAFLKNGLYLHNNPLPCDCRLYHLLQRWRQRGLSAVSDFTREYMCLAFKVPASRVRFFEHSRVFENCSAALAGGIERPEEQLHVQVGQSLKLHCNTSAPAGRIAWVSPQHELLVAPGSRNGSIAVLADGSLAISNVQLWHEGVFVCLATGPHLHHNQTHEYNVSVHFPHPEPEAFNTGFTTLLGCAVGLGLVLLYLFAPPCPGCRRCYHRTCRCRRWPRTPSPLQDLSAQSSVLSTTPPDAPSHKASVHKHVVFLEPGRRGLNGRVQLAIAEDFDLYNPMGLRLKGTGREWPTGEEEENLRGRQSPSQEWNKELPACPLVKCTTLQAATFNLLEASQVQAQSGGEA</sequence>
<dbReference type="FunFam" id="2.160.10.10:FF:000018">
    <property type="entry name" value="Mannose-1-phosphate guanyltransferase beta"/>
    <property type="match status" value="1"/>
</dbReference>
<dbReference type="SUPFAM" id="SSF52058">
    <property type="entry name" value="L domain-like"/>
    <property type="match status" value="1"/>
</dbReference>
<dbReference type="PROSITE" id="PS50835">
    <property type="entry name" value="IG_LIKE"/>
    <property type="match status" value="1"/>
</dbReference>
<dbReference type="GO" id="GO:0004475">
    <property type="term" value="F:mannose-1-phosphate guanylyltransferase (GTP) activity"/>
    <property type="evidence" value="ECO:0007669"/>
    <property type="project" value="UniProtKB-EC"/>
</dbReference>
<keyword evidence="17" id="KW-0812">Transmembrane</keyword>
<protein>
    <recommendedName>
        <fullName evidence="13">Mannose-1-phosphate guanylyltransferase catalytic subunit beta</fullName>
        <ecNumber evidence="3">2.7.7.13</ecNumber>
    </recommendedName>
    <alternativeName>
        <fullName evidence="15">GDP-mannose pyrophosphorylase B</fullName>
    </alternativeName>
    <alternativeName>
        <fullName evidence="14">GTP-mannose-1-phosphate guanylyltransferase beta</fullName>
    </alternativeName>
</protein>
<keyword evidence="7" id="KW-0547">Nucleotide-binding</keyword>
<dbReference type="InterPro" id="IPR005835">
    <property type="entry name" value="NTP_transferase_dom"/>
</dbReference>
<feature type="compositionally biased region" description="Polar residues" evidence="16">
    <location>
        <begin position="632"/>
        <end position="648"/>
    </location>
</feature>
<dbReference type="Pfam" id="PF25087">
    <property type="entry name" value="GMPPB_C"/>
    <property type="match status" value="1"/>
</dbReference>
<dbReference type="EC" id="2.7.7.13" evidence="3"/>
<feature type="domain" description="Ig-like" evidence="18">
    <location>
        <begin position="461"/>
        <end position="574"/>
    </location>
</feature>
<evidence type="ECO:0000256" key="17">
    <source>
        <dbReference type="SAM" id="Phobius"/>
    </source>
</evidence>
<dbReference type="InterPro" id="IPR050486">
    <property type="entry name" value="Mannose-1P_guanyltransferase"/>
</dbReference>
<dbReference type="UniPathway" id="UPA00126">
    <property type="reaction ID" value="UER00930"/>
</dbReference>
<dbReference type="InterPro" id="IPR003599">
    <property type="entry name" value="Ig_sub"/>
</dbReference>
<evidence type="ECO:0000256" key="5">
    <source>
        <dbReference type="ARBA" id="ARBA00022695"/>
    </source>
</evidence>
<dbReference type="GO" id="GO:0009298">
    <property type="term" value="P:GDP-mannose biosynthetic process"/>
    <property type="evidence" value="ECO:0007669"/>
    <property type="project" value="UniProtKB-UniPathway"/>
</dbReference>
<feature type="transmembrane region" description="Helical" evidence="17">
    <location>
        <begin position="588"/>
        <end position="608"/>
    </location>
</feature>
<evidence type="ECO:0000256" key="11">
    <source>
        <dbReference type="ARBA" id="ARBA00055568"/>
    </source>
</evidence>
<evidence type="ECO:0000256" key="4">
    <source>
        <dbReference type="ARBA" id="ARBA00022679"/>
    </source>
</evidence>
<evidence type="ECO:0000256" key="10">
    <source>
        <dbReference type="ARBA" id="ARBA00052819"/>
    </source>
</evidence>
<dbReference type="PANTHER" id="PTHR22572">
    <property type="entry name" value="SUGAR-1-PHOSPHATE GUANYL TRANSFERASE"/>
    <property type="match status" value="1"/>
</dbReference>
<comment type="pathway">
    <text evidence="1">Nucleotide-sugar biosynthesis; GDP-alpha-D-mannose biosynthesis; GDP-alpha-D-mannose from alpha-D-mannose 1-phosphate (GTP route): step 1/1.</text>
</comment>
<reference evidence="19" key="1">
    <citation type="submission" date="2025-05" db="UniProtKB">
        <authorList>
            <consortium name="Ensembl"/>
        </authorList>
    </citation>
    <scope>IDENTIFICATION</scope>
</reference>
<comment type="subunit">
    <text evidence="12">Component of the GMPPA-GMPPB mannose-1-phosphate guanylyltransferase complex composed of 4 GMPPA subunits and 8 GMPPB subunits; the complex is organized into three layers, a central layer made up of 2 GMPPA dimers sandwiched between two layers each made up of 2 GMPPB dimers. GMPPB catalytic activity is reduced when part of the complex and binding of GDP-alpha-D-Mannose by GMPPA induces allosteric feedback inhibition of GMPPB.</text>
</comment>
<comment type="function">
    <text evidence="11">Catalytic subunit of the GMPPA-GMPPB mannose-1-phosphate guanylyltransferase complex. Catalyzes the formation of GDP-mannose, an essential precursor of glycan moieties of glycoproteins and glycolipids. Can catalyze the reverse reaction in vitro. Together with GMPPA regulates GDP-alpha-D-mannose levels.</text>
</comment>
<dbReference type="CDD" id="cd06425">
    <property type="entry name" value="M1P_guanylylT_B_like_N"/>
    <property type="match status" value="1"/>
</dbReference>
<dbReference type="Gene3D" id="3.90.550.10">
    <property type="entry name" value="Spore Coat Polysaccharide Biosynthesis Protein SpsA, Chain A"/>
    <property type="match status" value="1"/>
</dbReference>
<dbReference type="InterPro" id="IPR013783">
    <property type="entry name" value="Ig-like_fold"/>
</dbReference>
<evidence type="ECO:0000256" key="9">
    <source>
        <dbReference type="ARBA" id="ARBA00023157"/>
    </source>
</evidence>
<dbReference type="PROSITE" id="PS51450">
    <property type="entry name" value="LRR"/>
    <property type="match status" value="1"/>
</dbReference>
<feature type="region of interest" description="Disordered" evidence="16">
    <location>
        <begin position="632"/>
        <end position="655"/>
    </location>
</feature>
<keyword evidence="17" id="KW-0472">Membrane</keyword>
<name>A0A8D2AAE6_PIG</name>
<evidence type="ECO:0000313" key="20">
    <source>
        <dbReference type="Proteomes" id="UP000694725"/>
    </source>
</evidence>
<dbReference type="Proteomes" id="UP000694720">
    <property type="component" value="Unplaced"/>
</dbReference>
<dbReference type="Ensembl" id="ENSSSCT00065104793.1">
    <property type="protein sequence ID" value="ENSSSCP00065046516.1"/>
    <property type="gene ID" value="ENSSSCG00065075876.1"/>
</dbReference>
<accession>A0A8D2AAE6</accession>
<evidence type="ECO:0000256" key="14">
    <source>
        <dbReference type="ARBA" id="ARBA00077075"/>
    </source>
</evidence>
<organism evidence="19 20">
    <name type="scientific">Sus scrofa</name>
    <name type="common">Pig</name>
    <dbReference type="NCBI Taxonomy" id="9823"/>
    <lineage>
        <taxon>Eukaryota</taxon>
        <taxon>Metazoa</taxon>
        <taxon>Chordata</taxon>
        <taxon>Craniata</taxon>
        <taxon>Vertebrata</taxon>
        <taxon>Euteleostomi</taxon>
        <taxon>Mammalia</taxon>
        <taxon>Eutheria</taxon>
        <taxon>Laurasiatheria</taxon>
        <taxon>Artiodactyla</taxon>
        <taxon>Suina</taxon>
        <taxon>Suidae</taxon>
        <taxon>Sus</taxon>
    </lineage>
</organism>
<dbReference type="Gene3D" id="2.160.10.10">
    <property type="entry name" value="Hexapeptide repeat proteins"/>
    <property type="match status" value="1"/>
</dbReference>
<dbReference type="Proteomes" id="UP000694725">
    <property type="component" value="Unplaced"/>
</dbReference>
<dbReference type="Proteomes" id="UP000694724">
    <property type="component" value="Unplaced"/>
</dbReference>
<proteinExistence type="inferred from homology"/>
<dbReference type="PROSITE" id="PS00101">
    <property type="entry name" value="HEXAPEP_TRANSFERASES"/>
    <property type="match status" value="1"/>
</dbReference>
<dbReference type="FunFam" id="2.60.40.10:FF:001492">
    <property type="entry name" value="Adhesion molecule with Ig-like domain 3"/>
    <property type="match status" value="1"/>
</dbReference>
<comment type="catalytic activity">
    <reaction evidence="10">
        <text>alpha-D-mannose 1-phosphate + GTP + H(+) = GDP-alpha-D-mannose + diphosphate</text>
        <dbReference type="Rhea" id="RHEA:15229"/>
        <dbReference type="ChEBI" id="CHEBI:15378"/>
        <dbReference type="ChEBI" id="CHEBI:33019"/>
        <dbReference type="ChEBI" id="CHEBI:37565"/>
        <dbReference type="ChEBI" id="CHEBI:57527"/>
        <dbReference type="ChEBI" id="CHEBI:58409"/>
        <dbReference type="EC" id="2.7.7.13"/>
    </reaction>
    <physiologicalReaction direction="left-to-right" evidence="10">
        <dbReference type="Rhea" id="RHEA:15230"/>
    </physiologicalReaction>
    <physiologicalReaction direction="right-to-left" evidence="10">
        <dbReference type="Rhea" id="RHEA:15231"/>
    </physiologicalReaction>
</comment>
<dbReference type="SUPFAM" id="SSF48726">
    <property type="entry name" value="Immunoglobulin"/>
    <property type="match status" value="1"/>
</dbReference>
<dbReference type="Gene3D" id="3.80.10.10">
    <property type="entry name" value="Ribonuclease Inhibitor"/>
    <property type="match status" value="1"/>
</dbReference>
<keyword evidence="6" id="KW-0732">Signal</keyword>
<evidence type="ECO:0000256" key="7">
    <source>
        <dbReference type="ARBA" id="ARBA00022741"/>
    </source>
</evidence>
<dbReference type="InterPro" id="IPR036179">
    <property type="entry name" value="Ig-like_dom_sf"/>
</dbReference>
<feature type="region of interest" description="Disordered" evidence="16">
    <location>
        <begin position="697"/>
        <end position="720"/>
    </location>
</feature>
<evidence type="ECO:0000256" key="6">
    <source>
        <dbReference type="ARBA" id="ARBA00022729"/>
    </source>
</evidence>
<keyword evidence="17" id="KW-1133">Transmembrane helix</keyword>
<evidence type="ECO:0000259" key="18">
    <source>
        <dbReference type="PROSITE" id="PS50835"/>
    </source>
</evidence>
<comment type="similarity">
    <text evidence="2">Belongs to the transferase hexapeptide repeat family.</text>
</comment>
<dbReference type="InterPro" id="IPR018357">
    <property type="entry name" value="Hexapep_transf_CS"/>
</dbReference>
<dbReference type="Ensembl" id="ENSSSCT00030077022.1">
    <property type="protein sequence ID" value="ENSSSCP00030035159.1"/>
    <property type="gene ID" value="ENSSSCG00030055269.1"/>
</dbReference>
<dbReference type="GO" id="GO:0005525">
    <property type="term" value="F:GTP binding"/>
    <property type="evidence" value="ECO:0007669"/>
    <property type="project" value="UniProtKB-KW"/>
</dbReference>
<evidence type="ECO:0000256" key="15">
    <source>
        <dbReference type="ARBA" id="ARBA00083345"/>
    </source>
</evidence>
<dbReference type="InterPro" id="IPR001611">
    <property type="entry name" value="Leu-rich_rpt"/>
</dbReference>
<dbReference type="SMART" id="SM00408">
    <property type="entry name" value="IGc2"/>
    <property type="match status" value="1"/>
</dbReference>
<dbReference type="InterPro" id="IPR003598">
    <property type="entry name" value="Ig_sub2"/>
</dbReference>
<dbReference type="Ensembl" id="ENSSSCT00035075215.1">
    <property type="protein sequence ID" value="ENSSSCP00035030594.1"/>
    <property type="gene ID" value="ENSSSCG00035056324.1"/>
</dbReference>
<evidence type="ECO:0000256" key="3">
    <source>
        <dbReference type="ARBA" id="ARBA00012387"/>
    </source>
</evidence>
<dbReference type="InterPro" id="IPR056729">
    <property type="entry name" value="GMPPB_C"/>
</dbReference>
<evidence type="ECO:0000313" key="19">
    <source>
        <dbReference type="Ensembl" id="ENSSSCP00065046516.1"/>
    </source>
</evidence>
<keyword evidence="5" id="KW-0548">Nucleotidyltransferase</keyword>
<dbReference type="Proteomes" id="UP000694570">
    <property type="component" value="Unplaced"/>
</dbReference>
<dbReference type="AlphaFoldDB" id="A0A8D2AAE6"/>
<keyword evidence="4" id="KW-0808">Transferase</keyword>
<evidence type="ECO:0000256" key="16">
    <source>
        <dbReference type="SAM" id="MobiDB-lite"/>
    </source>
</evidence>
<evidence type="ECO:0000256" key="8">
    <source>
        <dbReference type="ARBA" id="ARBA00023134"/>
    </source>
</evidence>
<dbReference type="Pfam" id="PF00483">
    <property type="entry name" value="NTP_transferase"/>
    <property type="match status" value="1"/>
</dbReference>
<evidence type="ECO:0000256" key="2">
    <source>
        <dbReference type="ARBA" id="ARBA00007274"/>
    </source>
</evidence>
<dbReference type="InterPro" id="IPR032675">
    <property type="entry name" value="LRR_dom_sf"/>
</dbReference>
<dbReference type="InterPro" id="IPR007110">
    <property type="entry name" value="Ig-like_dom"/>
</dbReference>
<dbReference type="FunFam" id="3.90.550.10:FF:000013">
    <property type="entry name" value="mannose-1-phosphate guanyltransferase beta"/>
    <property type="match status" value="1"/>
</dbReference>
<dbReference type="InterPro" id="IPR045233">
    <property type="entry name" value="GMPPB_N"/>
</dbReference>
<keyword evidence="9" id="KW-1015">Disulfide bond</keyword>
<dbReference type="SMART" id="SM00409">
    <property type="entry name" value="IG"/>
    <property type="match status" value="1"/>
</dbReference>
<keyword evidence="8" id="KW-0342">GTP-binding</keyword>
<evidence type="ECO:0000256" key="12">
    <source>
        <dbReference type="ARBA" id="ARBA00062589"/>
    </source>
</evidence>
<dbReference type="SUPFAM" id="SSF53448">
    <property type="entry name" value="Nucleotide-diphospho-sugar transferases"/>
    <property type="match status" value="1"/>
</dbReference>
<dbReference type="InterPro" id="IPR029044">
    <property type="entry name" value="Nucleotide-diphossugar_trans"/>
</dbReference>